<organism evidence="2 3">
    <name type="scientific">Pseudolycoriella hygida</name>
    <dbReference type="NCBI Taxonomy" id="35572"/>
    <lineage>
        <taxon>Eukaryota</taxon>
        <taxon>Metazoa</taxon>
        <taxon>Ecdysozoa</taxon>
        <taxon>Arthropoda</taxon>
        <taxon>Hexapoda</taxon>
        <taxon>Insecta</taxon>
        <taxon>Pterygota</taxon>
        <taxon>Neoptera</taxon>
        <taxon>Endopterygota</taxon>
        <taxon>Diptera</taxon>
        <taxon>Nematocera</taxon>
        <taxon>Sciaroidea</taxon>
        <taxon>Sciaridae</taxon>
        <taxon>Pseudolycoriella</taxon>
    </lineage>
</organism>
<keyword evidence="1" id="KW-1133">Transmembrane helix</keyword>
<keyword evidence="1" id="KW-0472">Membrane</keyword>
<feature type="transmembrane region" description="Helical" evidence="1">
    <location>
        <begin position="27"/>
        <end position="48"/>
    </location>
</feature>
<dbReference type="EMBL" id="WJQU01000001">
    <property type="protein sequence ID" value="KAJ6645548.1"/>
    <property type="molecule type" value="Genomic_DNA"/>
</dbReference>
<feature type="transmembrane region" description="Helical" evidence="1">
    <location>
        <begin position="60"/>
        <end position="79"/>
    </location>
</feature>
<dbReference type="AlphaFoldDB" id="A0A9Q0S669"/>
<feature type="transmembrane region" description="Helical" evidence="1">
    <location>
        <begin position="123"/>
        <end position="141"/>
    </location>
</feature>
<name>A0A9Q0S669_9DIPT</name>
<proteinExistence type="predicted"/>
<dbReference type="PANTHER" id="PTHR38640">
    <property type="entry name" value="GEO09659P1"/>
    <property type="match status" value="1"/>
</dbReference>
<gene>
    <name evidence="2" type="ORF">Bhyg_00754</name>
</gene>
<dbReference type="PANTHER" id="PTHR38640:SF1">
    <property type="entry name" value="GEO09659P1"/>
    <property type="match status" value="1"/>
</dbReference>
<dbReference type="OrthoDB" id="5915502at2759"/>
<dbReference type="Proteomes" id="UP001151699">
    <property type="component" value="Chromosome A"/>
</dbReference>
<feature type="transmembrane region" description="Helical" evidence="1">
    <location>
        <begin position="91"/>
        <end position="111"/>
    </location>
</feature>
<protein>
    <submittedName>
        <fullName evidence="2">Uncharacterized protein</fullName>
    </submittedName>
</protein>
<accession>A0A9Q0S669</accession>
<evidence type="ECO:0000313" key="2">
    <source>
        <dbReference type="EMBL" id="KAJ6645548.1"/>
    </source>
</evidence>
<reference evidence="2" key="1">
    <citation type="submission" date="2022-07" db="EMBL/GenBank/DDBJ databases">
        <authorList>
            <person name="Trinca V."/>
            <person name="Uliana J.V.C."/>
            <person name="Torres T.T."/>
            <person name="Ward R.J."/>
            <person name="Monesi N."/>
        </authorList>
    </citation>
    <scope>NUCLEOTIDE SEQUENCE</scope>
    <source>
        <strain evidence="2">HSMRA1968</strain>
        <tissue evidence="2">Whole embryos</tissue>
    </source>
</reference>
<comment type="caution">
    <text evidence="2">The sequence shown here is derived from an EMBL/GenBank/DDBJ whole genome shotgun (WGS) entry which is preliminary data.</text>
</comment>
<sequence>MSIVAKSDSCTLCERIGLRPLTKQNILYYYAPLNGMISYAALAVNVTNPAIALRLFPKRDITNFLLIHTLCGTTLYVFSRPHLQSVEAKKRVAYSVLGSSMFTFGSILLWAIVRSATPKDNNALPTALGLATGFVVARLGYDYFSHVDSNVVAKSS</sequence>
<keyword evidence="1" id="KW-0812">Transmembrane</keyword>
<evidence type="ECO:0000313" key="3">
    <source>
        <dbReference type="Proteomes" id="UP001151699"/>
    </source>
</evidence>
<evidence type="ECO:0000256" key="1">
    <source>
        <dbReference type="SAM" id="Phobius"/>
    </source>
</evidence>
<keyword evidence="3" id="KW-1185">Reference proteome</keyword>